<dbReference type="EMBL" id="WHWC01000001">
    <property type="protein sequence ID" value="KAG8390064.1"/>
    <property type="molecule type" value="Genomic_DNA"/>
</dbReference>
<name>A0AAV6YBC9_9LAMI</name>
<dbReference type="Pfam" id="PF04788">
    <property type="entry name" value="DUF620"/>
    <property type="match status" value="1"/>
</dbReference>
<organism evidence="2 3">
    <name type="scientific">Buddleja alternifolia</name>
    <dbReference type="NCBI Taxonomy" id="168488"/>
    <lineage>
        <taxon>Eukaryota</taxon>
        <taxon>Viridiplantae</taxon>
        <taxon>Streptophyta</taxon>
        <taxon>Embryophyta</taxon>
        <taxon>Tracheophyta</taxon>
        <taxon>Spermatophyta</taxon>
        <taxon>Magnoliopsida</taxon>
        <taxon>eudicotyledons</taxon>
        <taxon>Gunneridae</taxon>
        <taxon>Pentapetalae</taxon>
        <taxon>asterids</taxon>
        <taxon>lamiids</taxon>
        <taxon>Lamiales</taxon>
        <taxon>Scrophulariaceae</taxon>
        <taxon>Buddlejeae</taxon>
        <taxon>Buddleja</taxon>
    </lineage>
</organism>
<gene>
    <name evidence="2" type="ORF">BUALT_Bualt01G0044500</name>
</gene>
<dbReference type="PANTHER" id="PTHR31300:SF30">
    <property type="entry name" value="EMB|CAB81597.1"/>
    <property type="match status" value="1"/>
</dbReference>
<sequence length="428" mass="47637">MRTLCPNFQREDALETVLEVPIPEEMFGSNKNKPWQAMRSWMAKPHVSVFGGRGPEIQFLLGVIGAPLIPLPIRCDRTVNDNIKDYPIECSMAKYIVQQYIAAAGGEHALNSIDSMYAMGKVKMAASEFVAGEDFSSNNNTKAMKVKNMKHGPGEIGGFVLWQKSPDLWSLELMVSGCKISAGSDGKVAWRQTPWQHSHASRGPPRPLRRSLQGLDPRSTANLFSNSICIGEKIINDEDCFVLKLESDPSTLRARSSTNVEIIRHTVWGCFSQKTGLLVQLEDSHLLRIKAPGNDVFWETTMETLVQDYRTIDGVNIAHAGKTSVSLFRFGENNEGHTRTRMEEIWSIEEVDFNVRGLSRDFFLPPADLKREDEGCGVIDDGDVTTKTGGLGYKILANSSRIMGVKGYTKVVAIDKENLEMFGCDEEL</sequence>
<comment type="caution">
    <text evidence="2">The sequence shown here is derived from an EMBL/GenBank/DDBJ whole genome shotgun (WGS) entry which is preliminary data.</text>
</comment>
<evidence type="ECO:0000313" key="2">
    <source>
        <dbReference type="EMBL" id="KAG8390064.1"/>
    </source>
</evidence>
<dbReference type="AlphaFoldDB" id="A0AAV6YBC9"/>
<accession>A0AAV6YBC9</accession>
<dbReference type="InterPro" id="IPR006873">
    <property type="entry name" value="DUF620"/>
</dbReference>
<proteinExistence type="predicted"/>
<feature type="region of interest" description="Disordered" evidence="1">
    <location>
        <begin position="191"/>
        <end position="212"/>
    </location>
</feature>
<dbReference type="Proteomes" id="UP000826271">
    <property type="component" value="Unassembled WGS sequence"/>
</dbReference>
<dbReference type="PANTHER" id="PTHR31300">
    <property type="entry name" value="LIPASE"/>
    <property type="match status" value="1"/>
</dbReference>
<evidence type="ECO:0000256" key="1">
    <source>
        <dbReference type="SAM" id="MobiDB-lite"/>
    </source>
</evidence>
<protein>
    <submittedName>
        <fullName evidence="2">Uncharacterized protein</fullName>
    </submittedName>
</protein>
<reference evidence="2" key="1">
    <citation type="submission" date="2019-10" db="EMBL/GenBank/DDBJ databases">
        <authorList>
            <person name="Zhang R."/>
            <person name="Pan Y."/>
            <person name="Wang J."/>
            <person name="Ma R."/>
            <person name="Yu S."/>
        </authorList>
    </citation>
    <scope>NUCLEOTIDE SEQUENCE</scope>
    <source>
        <strain evidence="2">LA-IB0</strain>
        <tissue evidence="2">Leaf</tissue>
    </source>
</reference>
<keyword evidence="3" id="KW-1185">Reference proteome</keyword>
<evidence type="ECO:0000313" key="3">
    <source>
        <dbReference type="Proteomes" id="UP000826271"/>
    </source>
</evidence>